<keyword evidence="12" id="KW-1185">Reference proteome</keyword>
<comment type="cofactor">
    <cofactor evidence="1">
        <name>[4Fe-4S] cluster</name>
        <dbReference type="ChEBI" id="CHEBI:49883"/>
    </cofactor>
</comment>
<dbReference type="Gene3D" id="2.20.25.90">
    <property type="entry name" value="ADC-like domains"/>
    <property type="match status" value="1"/>
</dbReference>
<dbReference type="EMBL" id="CP110615">
    <property type="protein sequence ID" value="UZJ23412.1"/>
    <property type="molecule type" value="Genomic_DNA"/>
</dbReference>
<evidence type="ECO:0000256" key="4">
    <source>
        <dbReference type="ARBA" id="ARBA00022485"/>
    </source>
</evidence>
<keyword evidence="4" id="KW-0004">4Fe-4S</keyword>
<dbReference type="PANTHER" id="PTHR43598:SF1">
    <property type="entry name" value="FORMATE DEHYDROGENASE-O MAJOR SUBUNIT"/>
    <property type="match status" value="1"/>
</dbReference>
<feature type="compositionally biased region" description="Polar residues" evidence="9">
    <location>
        <begin position="676"/>
        <end position="686"/>
    </location>
</feature>
<dbReference type="Pfam" id="PF01568">
    <property type="entry name" value="Molydop_binding"/>
    <property type="match status" value="1"/>
</dbReference>
<evidence type="ECO:0000313" key="12">
    <source>
        <dbReference type="Proteomes" id="UP001164965"/>
    </source>
</evidence>
<dbReference type="SUPFAM" id="SSF50692">
    <property type="entry name" value="ADC-like"/>
    <property type="match status" value="1"/>
</dbReference>
<protein>
    <submittedName>
        <fullName evidence="11">Molybdopterin-dependent oxidoreductase</fullName>
    </submittedName>
</protein>
<evidence type="ECO:0000259" key="10">
    <source>
        <dbReference type="PROSITE" id="PS51669"/>
    </source>
</evidence>
<gene>
    <name evidence="11" type="ORF">RHODO2019_09180</name>
</gene>
<evidence type="ECO:0000256" key="7">
    <source>
        <dbReference type="ARBA" id="ARBA00023004"/>
    </source>
</evidence>
<accession>A0ABY6NVJ5</accession>
<dbReference type="Gene3D" id="3.40.228.10">
    <property type="entry name" value="Dimethylsulfoxide Reductase, domain 2"/>
    <property type="match status" value="1"/>
</dbReference>
<name>A0ABY6NVJ5_9NOCA</name>
<dbReference type="RefSeq" id="WP_265381519.1">
    <property type="nucleotide sequence ID" value="NZ_CP110615.1"/>
</dbReference>
<dbReference type="InterPro" id="IPR006656">
    <property type="entry name" value="Mopterin_OxRdtase"/>
</dbReference>
<comment type="subcellular location">
    <subcellularLocation>
        <location evidence="2">Cell envelope</location>
    </subcellularLocation>
</comment>
<evidence type="ECO:0000256" key="8">
    <source>
        <dbReference type="ARBA" id="ARBA00023014"/>
    </source>
</evidence>
<comment type="similarity">
    <text evidence="3">Belongs to the prokaryotic molybdopterin-containing oxidoreductase family.</text>
</comment>
<evidence type="ECO:0000256" key="3">
    <source>
        <dbReference type="ARBA" id="ARBA00010312"/>
    </source>
</evidence>
<feature type="region of interest" description="Disordered" evidence="9">
    <location>
        <begin position="676"/>
        <end position="698"/>
    </location>
</feature>
<reference evidence="11" key="1">
    <citation type="submission" date="2022-10" db="EMBL/GenBank/DDBJ databases">
        <title>Rhodococcus sp.75.</title>
        <authorList>
            <person name="Sun M."/>
        </authorList>
    </citation>
    <scope>NUCLEOTIDE SEQUENCE</scope>
    <source>
        <strain evidence="11">75</strain>
    </source>
</reference>
<sequence>MSENPSRRSRLASTLRGRAELVSAARQDTESRGETFYQGPSGVHLAAFPPKERWDDWVELDSRAWPRREEHHYMLVPTTCFNCESACGLLAYVDRDDLHVRKFEGNPEHPGSRGRNCAKGPATINQVTDPDRILYPLRRVGERGSGQWERVSWDDALDALGARLRAAITEQRQNEIMVHLGRPGEDGYTERVLASWGVDGHNSHTNVCSSGGRTGYQFWMGADRPSPDHAHAKVIYLISSHLETGHYFNPHAQRITEARANGAKVIVLDTRLSNTSTHADHWLSPQPGSEAAINLSICRHLITTGRYDREFVRQWWNWQEYLETCRPDLPATFEAFEADLATLYDEFTFDYAAQESGIDAATLEEVAETVAGAGHRFAAHCWRSAAASNLGGWQVTRTVILISALLGAIGTEGGLFANAWNKFIPKPIHTPPHPGVWQELTWPMEFPLAQNELSFLLPHFLKDGRGKLDTYFIRVYNPVWTNPDGLSWMEVLTDEEKVGCFVSLTPTWNESAYLADWVLPMGHSSERHDTHSYEQYDGQWLGFRQPVLRAARERLGETITDTRQVNPGEVWEENEFWIDLSWRIDPDGSLGIRQHHESRATPGTKLTVDEYYGWMFENSVPGLPERAAQEDLTPLEYMRRYGAFEIAKGMGAQHAFEVPAEELADVHVTPRGRVYTSTPKPANPNLSPVGAPVPDEQGRRPVGIEVDGVVRAGFPTPSGKLEFYSSTLAGWGWPEHALPGYIKSHVHPDNLAPDQVVLLSTFRLPTQIHTRSANSKWLDELAHTNPVWVHPSDAARLGVEHTGDLLRVSTDIGHFVAKAWITEGIRPGVVACSHHMGRWRPSNQQGGVGAMMATVDLRHDGDDWSMHKVRNVGPHQSSDPDTQRIWWSDTGVHQNLTFPVHPDPISGMHCWHQAVRVTPARPGDKAGDIAVDTARAREIYAEWMEKTRPAGQVSPDGLRRPTWLMRPLKPHPDTFVIPRT</sequence>
<evidence type="ECO:0000313" key="11">
    <source>
        <dbReference type="EMBL" id="UZJ23412.1"/>
    </source>
</evidence>
<evidence type="ECO:0000256" key="5">
    <source>
        <dbReference type="ARBA" id="ARBA00022723"/>
    </source>
</evidence>
<dbReference type="Gene3D" id="3.30.2070.10">
    <property type="entry name" value="Formate dehydrogenase/DMSO reductase"/>
    <property type="match status" value="1"/>
</dbReference>
<keyword evidence="6" id="KW-0560">Oxidoreductase</keyword>
<dbReference type="PROSITE" id="PS51669">
    <property type="entry name" value="4FE4S_MOW_BIS_MGD"/>
    <property type="match status" value="1"/>
</dbReference>
<dbReference type="Gene3D" id="2.40.40.20">
    <property type="match status" value="1"/>
</dbReference>
<evidence type="ECO:0000256" key="9">
    <source>
        <dbReference type="SAM" id="MobiDB-lite"/>
    </source>
</evidence>
<keyword evidence="5" id="KW-0479">Metal-binding</keyword>
<dbReference type="InterPro" id="IPR009010">
    <property type="entry name" value="Asp_de-COase-like_dom_sf"/>
</dbReference>
<dbReference type="InterPro" id="IPR006657">
    <property type="entry name" value="MoPterin_dinucl-bd_dom"/>
</dbReference>
<dbReference type="Pfam" id="PF00384">
    <property type="entry name" value="Molybdopterin"/>
    <property type="match status" value="1"/>
</dbReference>
<keyword evidence="7" id="KW-0408">Iron</keyword>
<evidence type="ECO:0000256" key="2">
    <source>
        <dbReference type="ARBA" id="ARBA00004196"/>
    </source>
</evidence>
<dbReference type="SUPFAM" id="SSF53706">
    <property type="entry name" value="Formate dehydrogenase/DMSO reductase, domains 1-3"/>
    <property type="match status" value="1"/>
</dbReference>
<dbReference type="Gene3D" id="3.40.50.740">
    <property type="match status" value="1"/>
</dbReference>
<feature type="domain" description="4Fe-4S Mo/W bis-MGD-type" evidence="10">
    <location>
        <begin position="73"/>
        <end position="131"/>
    </location>
</feature>
<dbReference type="Proteomes" id="UP001164965">
    <property type="component" value="Chromosome"/>
</dbReference>
<feature type="region of interest" description="Disordered" evidence="9">
    <location>
        <begin position="103"/>
        <end position="124"/>
    </location>
</feature>
<evidence type="ECO:0000256" key="6">
    <source>
        <dbReference type="ARBA" id="ARBA00023002"/>
    </source>
</evidence>
<keyword evidence="8" id="KW-0411">Iron-sulfur</keyword>
<dbReference type="SMART" id="SM00926">
    <property type="entry name" value="Molybdop_Fe4S4"/>
    <property type="match status" value="1"/>
</dbReference>
<organism evidence="11 12">
    <name type="scientific">Rhodococcus antarcticus</name>
    <dbReference type="NCBI Taxonomy" id="2987751"/>
    <lineage>
        <taxon>Bacteria</taxon>
        <taxon>Bacillati</taxon>
        <taxon>Actinomycetota</taxon>
        <taxon>Actinomycetes</taxon>
        <taxon>Mycobacteriales</taxon>
        <taxon>Nocardiaceae</taxon>
        <taxon>Rhodococcus</taxon>
    </lineage>
</organism>
<dbReference type="InterPro" id="IPR006963">
    <property type="entry name" value="Mopterin_OxRdtase_4Fe-4S_dom"/>
</dbReference>
<proteinExistence type="inferred from homology"/>
<dbReference type="PANTHER" id="PTHR43598">
    <property type="entry name" value="TUNGSTEN-CONTAINING FORMYLMETHANOFURAN DEHYDROGENASE 2 SUBUNIT B"/>
    <property type="match status" value="1"/>
</dbReference>
<evidence type="ECO:0000256" key="1">
    <source>
        <dbReference type="ARBA" id="ARBA00001966"/>
    </source>
</evidence>
<dbReference type="Pfam" id="PF04879">
    <property type="entry name" value="Molybdop_Fe4S4"/>
    <property type="match status" value="1"/>
</dbReference>